<accession>A0A235FDP4</accession>
<dbReference type="GO" id="GO:0004781">
    <property type="term" value="F:sulfate adenylyltransferase (ATP) activity"/>
    <property type="evidence" value="ECO:0007669"/>
    <property type="project" value="UniProtKB-UniRule"/>
</dbReference>
<dbReference type="Pfam" id="PF01747">
    <property type="entry name" value="ATP-sulfurylase"/>
    <property type="match status" value="1"/>
</dbReference>
<evidence type="ECO:0000256" key="7">
    <source>
        <dbReference type="ARBA" id="ARBA00049370"/>
    </source>
</evidence>
<dbReference type="GO" id="GO:0005524">
    <property type="term" value="F:ATP binding"/>
    <property type="evidence" value="ECO:0007669"/>
    <property type="project" value="UniProtKB-KW"/>
</dbReference>
<dbReference type="RefSeq" id="WP_094250997.1">
    <property type="nucleotide sequence ID" value="NZ_JBHLXL010000001.1"/>
</dbReference>
<dbReference type="InterPro" id="IPR015947">
    <property type="entry name" value="PUA-like_sf"/>
</dbReference>
<dbReference type="PANTHER" id="PTHR43509:SF1">
    <property type="entry name" value="SULFATE ADENYLYLTRANSFERASE"/>
    <property type="match status" value="1"/>
</dbReference>
<dbReference type="InterPro" id="IPR025980">
    <property type="entry name" value="ATP-Sase_PUA-like_dom"/>
</dbReference>
<evidence type="ECO:0000259" key="9">
    <source>
        <dbReference type="Pfam" id="PF01747"/>
    </source>
</evidence>
<dbReference type="CDD" id="cd00517">
    <property type="entry name" value="ATPS"/>
    <property type="match status" value="1"/>
</dbReference>
<comment type="pathway">
    <text evidence="1 8">Sulfur metabolism; hydrogen sulfide biosynthesis; sulfite from sulfate: step 1/3.</text>
</comment>
<dbReference type="InterPro" id="IPR020792">
    <property type="entry name" value="SO4_adenylyltransferase_pro"/>
</dbReference>
<dbReference type="InterPro" id="IPR024951">
    <property type="entry name" value="Sulfurylase_cat_dom"/>
</dbReference>
<evidence type="ECO:0000259" key="10">
    <source>
        <dbReference type="Pfam" id="PF14306"/>
    </source>
</evidence>
<evidence type="ECO:0000256" key="3">
    <source>
        <dbReference type="ARBA" id="ARBA00022695"/>
    </source>
</evidence>
<protein>
    <recommendedName>
        <fullName evidence="8">Sulfate adenylyltransferase</fullName>
        <ecNumber evidence="8">2.7.7.4</ecNumber>
    </recommendedName>
    <alternativeName>
        <fullName evidence="8">ATP-sulfurylase</fullName>
    </alternativeName>
    <alternativeName>
        <fullName evidence="8">Sulfate adenylate transferase</fullName>
        <shortName evidence="8">SAT</shortName>
    </alternativeName>
</protein>
<comment type="catalytic activity">
    <reaction evidence="7 8">
        <text>sulfate + ATP + H(+) = adenosine 5'-phosphosulfate + diphosphate</text>
        <dbReference type="Rhea" id="RHEA:18133"/>
        <dbReference type="ChEBI" id="CHEBI:15378"/>
        <dbReference type="ChEBI" id="CHEBI:16189"/>
        <dbReference type="ChEBI" id="CHEBI:30616"/>
        <dbReference type="ChEBI" id="CHEBI:33019"/>
        <dbReference type="ChEBI" id="CHEBI:58243"/>
        <dbReference type="EC" id="2.7.7.4"/>
    </reaction>
</comment>
<evidence type="ECO:0000313" key="12">
    <source>
        <dbReference type="Proteomes" id="UP000215059"/>
    </source>
</evidence>
<dbReference type="GO" id="GO:0070814">
    <property type="term" value="P:hydrogen sulfide biosynthetic process"/>
    <property type="evidence" value="ECO:0007669"/>
    <property type="project" value="UniProtKB-UniRule"/>
</dbReference>
<dbReference type="Proteomes" id="UP000215059">
    <property type="component" value="Unassembled WGS sequence"/>
</dbReference>
<dbReference type="HAMAP" id="MF_00066">
    <property type="entry name" value="Sulf_adenylyltr"/>
    <property type="match status" value="1"/>
</dbReference>
<evidence type="ECO:0000256" key="4">
    <source>
        <dbReference type="ARBA" id="ARBA00022741"/>
    </source>
</evidence>
<keyword evidence="3 8" id="KW-0548">Nucleotidyltransferase</keyword>
<dbReference type="PANTHER" id="PTHR43509">
    <property type="match status" value="1"/>
</dbReference>
<dbReference type="UniPathway" id="UPA00140">
    <property type="reaction ID" value="UER00204"/>
</dbReference>
<evidence type="ECO:0000313" key="11">
    <source>
        <dbReference type="EMBL" id="OYD59037.1"/>
    </source>
</evidence>
<name>A0A235FDP4_9BACL</name>
<gene>
    <name evidence="8 11" type="primary">sat</name>
    <name evidence="11" type="ORF">CGZ90_03805</name>
</gene>
<dbReference type="GO" id="GO:0000103">
    <property type="term" value="P:sulfate assimilation"/>
    <property type="evidence" value="ECO:0007669"/>
    <property type="project" value="UniProtKB-UniRule"/>
</dbReference>
<organism evidence="11 12">
    <name type="scientific">Fictibacillus aquaticus</name>
    <dbReference type="NCBI Taxonomy" id="2021314"/>
    <lineage>
        <taxon>Bacteria</taxon>
        <taxon>Bacillati</taxon>
        <taxon>Bacillota</taxon>
        <taxon>Bacilli</taxon>
        <taxon>Bacillales</taxon>
        <taxon>Fictibacillaceae</taxon>
        <taxon>Fictibacillus</taxon>
    </lineage>
</organism>
<dbReference type="Gene3D" id="3.40.50.620">
    <property type="entry name" value="HUPs"/>
    <property type="match status" value="1"/>
</dbReference>
<keyword evidence="4 8" id="KW-0547">Nucleotide-binding</keyword>
<keyword evidence="5 8" id="KW-0067">ATP-binding</keyword>
<comment type="caution">
    <text evidence="11">The sequence shown here is derived from an EMBL/GenBank/DDBJ whole genome shotgun (WGS) entry which is preliminary data.</text>
</comment>
<proteinExistence type="inferred from homology"/>
<keyword evidence="12" id="KW-1185">Reference proteome</keyword>
<evidence type="ECO:0000256" key="1">
    <source>
        <dbReference type="ARBA" id="ARBA00005048"/>
    </source>
</evidence>
<dbReference type="SUPFAM" id="SSF52374">
    <property type="entry name" value="Nucleotidylyl transferase"/>
    <property type="match status" value="1"/>
</dbReference>
<evidence type="ECO:0000256" key="8">
    <source>
        <dbReference type="HAMAP-Rule" id="MF_00066"/>
    </source>
</evidence>
<keyword evidence="2 8" id="KW-0808">Transferase</keyword>
<evidence type="ECO:0000256" key="5">
    <source>
        <dbReference type="ARBA" id="ARBA00022840"/>
    </source>
</evidence>
<dbReference type="Gene3D" id="3.10.400.10">
    <property type="entry name" value="Sulfate adenylyltransferase"/>
    <property type="match status" value="1"/>
</dbReference>
<dbReference type="OrthoDB" id="9804504at2"/>
<dbReference type="NCBIfam" id="TIGR00339">
    <property type="entry name" value="sopT"/>
    <property type="match status" value="1"/>
</dbReference>
<dbReference type="InterPro" id="IPR014729">
    <property type="entry name" value="Rossmann-like_a/b/a_fold"/>
</dbReference>
<sequence length="375" mass="42686">MKERIISERFVDSSIDTPYSLMLDDTAIADMYLICCGAYSPLTGFLKQTEYSSVLKNMRLLSGAVWSIPIVLPVSMQDISVIPTGAYVKLIHNSIEYGYMLLEEYYQPDKKQEAIEVYLTEDPAHPGVKKMMSRGDVYAAGPVWMTKRPPFLFPEETFTPNETRAFFQKKGWRTVVGFQTRNPIHRAHEYIQKSAMETVDGLFIQPLVGETKNDDVPASIRMESYRELLKHYYPSERVLLGTFSASMRYAGPKEAVQHALVRKNYGCTHFIVGRDHAGVGNYYGTYDAQKIFSTFTIEELGIVPMFFDHSFYCRKCGQMASIKTCPHSEMDRMILSGTMVRKMLRNGTRPPEEFTRGEVADILIRGLKGSEDIGQ</sequence>
<feature type="domain" description="ATP-sulfurylase PUA-like" evidence="10">
    <location>
        <begin position="19"/>
        <end position="147"/>
    </location>
</feature>
<evidence type="ECO:0000256" key="2">
    <source>
        <dbReference type="ARBA" id="ARBA00022679"/>
    </source>
</evidence>
<reference evidence="11 12" key="1">
    <citation type="submission" date="2017-07" db="EMBL/GenBank/DDBJ databases">
        <title>Fictibacillus sp. nov. GDSW-R2A3 Genome sequencing and assembly.</title>
        <authorList>
            <person name="Mayilraj S."/>
        </authorList>
    </citation>
    <scope>NUCLEOTIDE SEQUENCE [LARGE SCALE GENOMIC DNA]</scope>
    <source>
        <strain evidence="11 12">GDSW-R2A3</strain>
    </source>
</reference>
<feature type="domain" description="Sulphate adenylyltransferase catalytic" evidence="9">
    <location>
        <begin position="158"/>
        <end position="365"/>
    </location>
</feature>
<comment type="similarity">
    <text evidence="6 8">Belongs to the sulfate adenylyltransferase family.</text>
</comment>
<evidence type="ECO:0000256" key="6">
    <source>
        <dbReference type="ARBA" id="ARBA00037980"/>
    </source>
</evidence>
<dbReference type="InterPro" id="IPR002650">
    <property type="entry name" value="Sulphate_adenylyltransferase"/>
</dbReference>
<dbReference type="SUPFAM" id="SSF88697">
    <property type="entry name" value="PUA domain-like"/>
    <property type="match status" value="1"/>
</dbReference>
<dbReference type="Pfam" id="PF14306">
    <property type="entry name" value="PUA_2"/>
    <property type="match status" value="1"/>
</dbReference>
<dbReference type="NCBIfam" id="NF003166">
    <property type="entry name" value="PRK04149.1"/>
    <property type="match status" value="1"/>
</dbReference>
<dbReference type="EMBL" id="NOII01000001">
    <property type="protein sequence ID" value="OYD59037.1"/>
    <property type="molecule type" value="Genomic_DNA"/>
</dbReference>
<dbReference type="EC" id="2.7.7.4" evidence="8"/>
<dbReference type="AlphaFoldDB" id="A0A235FDP4"/>